<keyword evidence="2" id="KW-1185">Reference proteome</keyword>
<proteinExistence type="predicted"/>
<dbReference type="SUPFAM" id="SSF56784">
    <property type="entry name" value="HAD-like"/>
    <property type="match status" value="1"/>
</dbReference>
<sequence length="139" mass="13785">MYEHHAIAPALVLPGALAALAAVRAAGGRIVVITSKLGRLASLHLAHLDIPVDEVHGDVFAAEKSTVLKAVGATAYVGDHVADMQAGVLAGVPVLGVTTGPCSAAELQAAGATAVAADLHAFPSFLKGVISVGRPPSGD</sequence>
<organism evidence="1 2">
    <name type="scientific">Dactylosporangium maewongense</name>
    <dbReference type="NCBI Taxonomy" id="634393"/>
    <lineage>
        <taxon>Bacteria</taxon>
        <taxon>Bacillati</taxon>
        <taxon>Actinomycetota</taxon>
        <taxon>Actinomycetes</taxon>
        <taxon>Micromonosporales</taxon>
        <taxon>Micromonosporaceae</taxon>
        <taxon>Dactylosporangium</taxon>
    </lineage>
</organism>
<evidence type="ECO:0000313" key="1">
    <source>
        <dbReference type="EMBL" id="GAA1505050.1"/>
    </source>
</evidence>
<gene>
    <name evidence="1" type="ORF">GCM10009827_018040</name>
</gene>
<accession>A0ABN1ZV03</accession>
<protein>
    <recommendedName>
        <fullName evidence="3">Phosphoglycolate phosphatase</fullName>
    </recommendedName>
</protein>
<dbReference type="Gene3D" id="3.40.50.1000">
    <property type="entry name" value="HAD superfamily/HAD-like"/>
    <property type="match status" value="1"/>
</dbReference>
<name>A0ABN1ZV03_9ACTN</name>
<dbReference type="InterPro" id="IPR036412">
    <property type="entry name" value="HAD-like_sf"/>
</dbReference>
<dbReference type="InterPro" id="IPR023214">
    <property type="entry name" value="HAD_sf"/>
</dbReference>
<dbReference type="Pfam" id="PF12710">
    <property type="entry name" value="HAD"/>
    <property type="match status" value="1"/>
</dbReference>
<reference evidence="1 2" key="1">
    <citation type="journal article" date="2019" name="Int. J. Syst. Evol. Microbiol.">
        <title>The Global Catalogue of Microorganisms (GCM) 10K type strain sequencing project: providing services to taxonomists for standard genome sequencing and annotation.</title>
        <authorList>
            <consortium name="The Broad Institute Genomics Platform"/>
            <consortium name="The Broad Institute Genome Sequencing Center for Infectious Disease"/>
            <person name="Wu L."/>
            <person name="Ma J."/>
        </authorList>
    </citation>
    <scope>NUCLEOTIDE SEQUENCE [LARGE SCALE GENOMIC DNA]</scope>
    <source>
        <strain evidence="1 2">JCM 15933</strain>
    </source>
</reference>
<dbReference type="EMBL" id="BAAAQD010000002">
    <property type="protein sequence ID" value="GAA1505050.1"/>
    <property type="molecule type" value="Genomic_DNA"/>
</dbReference>
<evidence type="ECO:0000313" key="2">
    <source>
        <dbReference type="Proteomes" id="UP001501470"/>
    </source>
</evidence>
<dbReference type="Proteomes" id="UP001501470">
    <property type="component" value="Unassembled WGS sequence"/>
</dbReference>
<comment type="caution">
    <text evidence="1">The sequence shown here is derived from an EMBL/GenBank/DDBJ whole genome shotgun (WGS) entry which is preliminary data.</text>
</comment>
<evidence type="ECO:0008006" key="3">
    <source>
        <dbReference type="Google" id="ProtNLM"/>
    </source>
</evidence>